<dbReference type="InterPro" id="IPR036937">
    <property type="entry name" value="Adhesion_dom_fimbrial_sf"/>
</dbReference>
<dbReference type="Proteomes" id="UP001163056">
    <property type="component" value="Unassembled WGS sequence"/>
</dbReference>
<sequence>MPQAQSKYAIRKVNEMMMKKVFRGSCTLLLSSLLFSSWSARADSTVDIHYKGTLIALPCTIVPGTEDPYYYLGVTPTKSLYRFTRTSGFLITFELKDCDTSLGSTVKASFSGPVNSEGLLMFTPSSEAKGAGIGLEYLDGRPIPIDGTTDYAVPLRDGDMTIRLKAYVQGEREALANKSLVPGNFEAIMTYTLSYE</sequence>
<dbReference type="RefSeq" id="WP_127891331.1">
    <property type="nucleotide sequence ID" value="NZ_AP022374.1"/>
</dbReference>
<evidence type="ECO:0000313" key="4">
    <source>
        <dbReference type="Proteomes" id="UP001163056"/>
    </source>
</evidence>
<feature type="domain" description="Fimbrial-type adhesion" evidence="2">
    <location>
        <begin position="48"/>
        <end position="195"/>
    </location>
</feature>
<dbReference type="GeneID" id="93520572"/>
<dbReference type="InterPro" id="IPR050263">
    <property type="entry name" value="Bact_Fimbrial_Adh_Pro"/>
</dbReference>
<dbReference type="GO" id="GO:0009289">
    <property type="term" value="C:pilus"/>
    <property type="evidence" value="ECO:0007669"/>
    <property type="project" value="InterPro"/>
</dbReference>
<dbReference type="InterPro" id="IPR000259">
    <property type="entry name" value="Adhesion_dom_fimbrial"/>
</dbReference>
<evidence type="ECO:0000313" key="3">
    <source>
        <dbReference type="EMBL" id="MDE8769745.1"/>
    </source>
</evidence>
<dbReference type="InterPro" id="IPR008966">
    <property type="entry name" value="Adhesion_dom_sf"/>
</dbReference>
<protein>
    <submittedName>
        <fullName evidence="3">Fimbrial protein</fullName>
    </submittedName>
</protein>
<feature type="signal peptide" evidence="1">
    <location>
        <begin position="1"/>
        <end position="42"/>
    </location>
</feature>
<feature type="chain" id="PRO_5042484131" evidence="1">
    <location>
        <begin position="43"/>
        <end position="196"/>
    </location>
</feature>
<organism evidence="3 4">
    <name type="scientific">Providencia stuartii</name>
    <dbReference type="NCBI Taxonomy" id="588"/>
    <lineage>
        <taxon>Bacteria</taxon>
        <taxon>Pseudomonadati</taxon>
        <taxon>Pseudomonadota</taxon>
        <taxon>Gammaproteobacteria</taxon>
        <taxon>Enterobacterales</taxon>
        <taxon>Morganellaceae</taxon>
        <taxon>Providencia</taxon>
    </lineage>
</organism>
<name>A0AAJ1JM10_PROST</name>
<dbReference type="AlphaFoldDB" id="A0AAJ1JM10"/>
<accession>A0AAJ1JM10</accession>
<proteinExistence type="predicted"/>
<dbReference type="EMBL" id="JAREJI010000004">
    <property type="protein sequence ID" value="MDE8769745.1"/>
    <property type="molecule type" value="Genomic_DNA"/>
</dbReference>
<reference evidence="3 4" key="1">
    <citation type="submission" date="2023-03" db="EMBL/GenBank/DDBJ databases">
        <title>WGS of NDM-producing Providencia thailandensis from Ukrainian patients.</title>
        <authorList>
            <person name="Zabicka D."/>
            <person name="Izdebski R."/>
            <person name="Urbanowicz P."/>
            <person name="Biedrzycka M."/>
            <person name="Guzek A."/>
            <person name="Gniadkowski M."/>
        </authorList>
    </citation>
    <scope>NUCLEOTIDE SEQUENCE [LARGE SCALE GENOMIC DNA]</scope>
    <source>
        <strain evidence="3 4">8015-22</strain>
    </source>
</reference>
<comment type="caution">
    <text evidence="3">The sequence shown here is derived from an EMBL/GenBank/DDBJ whole genome shotgun (WGS) entry which is preliminary data.</text>
</comment>
<dbReference type="SUPFAM" id="SSF49401">
    <property type="entry name" value="Bacterial adhesins"/>
    <property type="match status" value="1"/>
</dbReference>
<dbReference type="Gene3D" id="2.60.40.1090">
    <property type="entry name" value="Fimbrial-type adhesion domain"/>
    <property type="match status" value="1"/>
</dbReference>
<dbReference type="PANTHER" id="PTHR33420:SF9">
    <property type="entry name" value="MINOR FIMBRIAL SUBUNIT"/>
    <property type="match status" value="1"/>
</dbReference>
<dbReference type="GO" id="GO:0043709">
    <property type="term" value="P:cell adhesion involved in single-species biofilm formation"/>
    <property type="evidence" value="ECO:0007669"/>
    <property type="project" value="TreeGrafter"/>
</dbReference>
<evidence type="ECO:0000256" key="1">
    <source>
        <dbReference type="SAM" id="SignalP"/>
    </source>
</evidence>
<gene>
    <name evidence="3" type="ORF">PZS58_09415</name>
</gene>
<dbReference type="PANTHER" id="PTHR33420">
    <property type="entry name" value="FIMBRIAL SUBUNIT ELFA-RELATED"/>
    <property type="match status" value="1"/>
</dbReference>
<dbReference type="Pfam" id="PF00419">
    <property type="entry name" value="Fimbrial"/>
    <property type="match status" value="1"/>
</dbReference>
<keyword evidence="1" id="KW-0732">Signal</keyword>
<evidence type="ECO:0000259" key="2">
    <source>
        <dbReference type="Pfam" id="PF00419"/>
    </source>
</evidence>